<dbReference type="AlphaFoldDB" id="A0A3N4ILW5"/>
<gene>
    <name evidence="1" type="ORF">BJ508DRAFT_305469</name>
</gene>
<dbReference type="Proteomes" id="UP000275078">
    <property type="component" value="Unassembled WGS sequence"/>
</dbReference>
<reference evidence="1 2" key="1">
    <citation type="journal article" date="2018" name="Nat. Ecol. Evol.">
        <title>Pezizomycetes genomes reveal the molecular basis of ectomycorrhizal truffle lifestyle.</title>
        <authorList>
            <person name="Murat C."/>
            <person name="Payen T."/>
            <person name="Noel B."/>
            <person name="Kuo A."/>
            <person name="Morin E."/>
            <person name="Chen J."/>
            <person name="Kohler A."/>
            <person name="Krizsan K."/>
            <person name="Balestrini R."/>
            <person name="Da Silva C."/>
            <person name="Montanini B."/>
            <person name="Hainaut M."/>
            <person name="Levati E."/>
            <person name="Barry K.W."/>
            <person name="Belfiori B."/>
            <person name="Cichocki N."/>
            <person name="Clum A."/>
            <person name="Dockter R.B."/>
            <person name="Fauchery L."/>
            <person name="Guy J."/>
            <person name="Iotti M."/>
            <person name="Le Tacon F."/>
            <person name="Lindquist E.A."/>
            <person name="Lipzen A."/>
            <person name="Malagnac F."/>
            <person name="Mello A."/>
            <person name="Molinier V."/>
            <person name="Miyauchi S."/>
            <person name="Poulain J."/>
            <person name="Riccioni C."/>
            <person name="Rubini A."/>
            <person name="Sitrit Y."/>
            <person name="Splivallo R."/>
            <person name="Traeger S."/>
            <person name="Wang M."/>
            <person name="Zifcakova L."/>
            <person name="Wipf D."/>
            <person name="Zambonelli A."/>
            <person name="Paolocci F."/>
            <person name="Nowrousian M."/>
            <person name="Ottonello S."/>
            <person name="Baldrian P."/>
            <person name="Spatafora J.W."/>
            <person name="Henrissat B."/>
            <person name="Nagy L.G."/>
            <person name="Aury J.M."/>
            <person name="Wincker P."/>
            <person name="Grigoriev I.V."/>
            <person name="Bonfante P."/>
            <person name="Martin F.M."/>
        </authorList>
    </citation>
    <scope>NUCLEOTIDE SEQUENCE [LARGE SCALE GENOMIC DNA]</scope>
    <source>
        <strain evidence="1 2">RN42</strain>
    </source>
</reference>
<proteinExistence type="predicted"/>
<accession>A0A3N4ILW5</accession>
<sequence>MKKKFHANATRASVYDGQERRCRTGIAEQRVPVGIKVEQRLPHVNLGTGLLDGDRGRATPEIGGDIRIHSPLCSESGRVMVAINQSFVELDAFRLINMIDIGDISVVRWLMGKLRSGTRMAVPEEEATTLFKLQRKGGLPLEHSSFRLDDSPMYG</sequence>
<name>A0A3N4ILW5_ASCIM</name>
<keyword evidence="2" id="KW-1185">Reference proteome</keyword>
<protein>
    <submittedName>
        <fullName evidence="1">Uncharacterized protein</fullName>
    </submittedName>
</protein>
<evidence type="ECO:0000313" key="2">
    <source>
        <dbReference type="Proteomes" id="UP000275078"/>
    </source>
</evidence>
<evidence type="ECO:0000313" key="1">
    <source>
        <dbReference type="EMBL" id="RPA82594.1"/>
    </source>
</evidence>
<dbReference type="EMBL" id="ML119670">
    <property type="protein sequence ID" value="RPA82594.1"/>
    <property type="molecule type" value="Genomic_DNA"/>
</dbReference>
<organism evidence="1 2">
    <name type="scientific">Ascobolus immersus RN42</name>
    <dbReference type="NCBI Taxonomy" id="1160509"/>
    <lineage>
        <taxon>Eukaryota</taxon>
        <taxon>Fungi</taxon>
        <taxon>Dikarya</taxon>
        <taxon>Ascomycota</taxon>
        <taxon>Pezizomycotina</taxon>
        <taxon>Pezizomycetes</taxon>
        <taxon>Pezizales</taxon>
        <taxon>Ascobolaceae</taxon>
        <taxon>Ascobolus</taxon>
    </lineage>
</organism>